<dbReference type="Proteomes" id="UP000316855">
    <property type="component" value="Chromosome"/>
</dbReference>
<evidence type="ECO:0000313" key="2">
    <source>
        <dbReference type="Proteomes" id="UP000316855"/>
    </source>
</evidence>
<accession>A0A517V835</accession>
<proteinExistence type="predicted"/>
<dbReference type="EMBL" id="CP036343">
    <property type="protein sequence ID" value="QDT89166.1"/>
    <property type="molecule type" value="Genomic_DNA"/>
</dbReference>
<dbReference type="RefSeq" id="WP_145224260.1">
    <property type="nucleotide sequence ID" value="NZ_CP036343.1"/>
</dbReference>
<keyword evidence="2" id="KW-1185">Reference proteome</keyword>
<evidence type="ECO:0000313" key="1">
    <source>
        <dbReference type="EMBL" id="QDT89166.1"/>
    </source>
</evidence>
<organism evidence="1 2">
    <name type="scientific">Gimesia algae</name>
    <dbReference type="NCBI Taxonomy" id="2527971"/>
    <lineage>
        <taxon>Bacteria</taxon>
        <taxon>Pseudomonadati</taxon>
        <taxon>Planctomycetota</taxon>
        <taxon>Planctomycetia</taxon>
        <taxon>Planctomycetales</taxon>
        <taxon>Planctomycetaceae</taxon>
        <taxon>Gimesia</taxon>
    </lineage>
</organism>
<protein>
    <submittedName>
        <fullName evidence="1">Uncharacterized protein</fullName>
    </submittedName>
</protein>
<reference evidence="1 2" key="1">
    <citation type="submission" date="2019-02" db="EMBL/GenBank/DDBJ databases">
        <title>Deep-cultivation of Planctomycetes and their phenomic and genomic characterization uncovers novel biology.</title>
        <authorList>
            <person name="Wiegand S."/>
            <person name="Jogler M."/>
            <person name="Boedeker C."/>
            <person name="Pinto D."/>
            <person name="Vollmers J."/>
            <person name="Rivas-Marin E."/>
            <person name="Kohn T."/>
            <person name="Peeters S.H."/>
            <person name="Heuer A."/>
            <person name="Rast P."/>
            <person name="Oberbeckmann S."/>
            <person name="Bunk B."/>
            <person name="Jeske O."/>
            <person name="Meyerdierks A."/>
            <person name="Storesund J.E."/>
            <person name="Kallscheuer N."/>
            <person name="Luecker S."/>
            <person name="Lage O.M."/>
            <person name="Pohl T."/>
            <person name="Merkel B.J."/>
            <person name="Hornburger P."/>
            <person name="Mueller R.-W."/>
            <person name="Bruemmer F."/>
            <person name="Labrenz M."/>
            <person name="Spormann A.M."/>
            <person name="Op den Camp H."/>
            <person name="Overmann J."/>
            <person name="Amann R."/>
            <person name="Jetten M.S.M."/>
            <person name="Mascher T."/>
            <person name="Medema M.H."/>
            <person name="Devos D.P."/>
            <person name="Kaster A.-K."/>
            <person name="Ovreas L."/>
            <person name="Rohde M."/>
            <person name="Galperin M.Y."/>
            <person name="Jogler C."/>
        </authorList>
    </citation>
    <scope>NUCLEOTIDE SEQUENCE [LARGE SCALE GENOMIC DNA]</scope>
    <source>
        <strain evidence="1 2">Pan161</strain>
    </source>
</reference>
<sequence length="80" mass="8781">MEKKPCVVTYDKAPAVVATLIDIVVIQDKACGVVLMRGETHHEASELQHYPFNKIKVFDAQSDAITEADRLNTPAEAVTV</sequence>
<dbReference type="KEGG" id="gax:Pan161_07920"/>
<gene>
    <name evidence="1" type="ORF">Pan161_07920</name>
</gene>
<dbReference type="AlphaFoldDB" id="A0A517V835"/>
<name>A0A517V835_9PLAN</name>